<dbReference type="InterPro" id="IPR050799">
    <property type="entry name" value="ZIP_Transporter"/>
</dbReference>
<evidence type="ECO:0000256" key="4">
    <source>
        <dbReference type="ARBA" id="ARBA00022989"/>
    </source>
</evidence>
<dbReference type="AlphaFoldDB" id="A0A183AKC4"/>
<keyword evidence="3 6" id="KW-0812">Transmembrane</keyword>
<keyword evidence="4 6" id="KW-1133">Transmembrane helix</keyword>
<dbReference type="GO" id="GO:0140410">
    <property type="term" value="F:monoatomic cation:bicarbonate symporter activity"/>
    <property type="evidence" value="ECO:0007669"/>
    <property type="project" value="TreeGrafter"/>
</dbReference>
<evidence type="ECO:0000256" key="1">
    <source>
        <dbReference type="ARBA" id="ARBA00004141"/>
    </source>
</evidence>
<dbReference type="GO" id="GO:0030003">
    <property type="term" value="P:intracellular monoatomic cation homeostasis"/>
    <property type="evidence" value="ECO:0007669"/>
    <property type="project" value="TreeGrafter"/>
</dbReference>
<dbReference type="GO" id="GO:0005886">
    <property type="term" value="C:plasma membrane"/>
    <property type="evidence" value="ECO:0007669"/>
    <property type="project" value="TreeGrafter"/>
</dbReference>
<evidence type="ECO:0000256" key="2">
    <source>
        <dbReference type="ARBA" id="ARBA00006939"/>
    </source>
</evidence>
<evidence type="ECO:0000256" key="6">
    <source>
        <dbReference type="SAM" id="Phobius"/>
    </source>
</evidence>
<feature type="transmembrane region" description="Helical" evidence="6">
    <location>
        <begin position="15"/>
        <end position="37"/>
    </location>
</feature>
<dbReference type="PANTHER" id="PTHR12191">
    <property type="entry name" value="SOLUTE CARRIER FAMILY 39"/>
    <property type="match status" value="1"/>
</dbReference>
<dbReference type="GO" id="GO:0071578">
    <property type="term" value="P:zinc ion import across plasma membrane"/>
    <property type="evidence" value="ECO:0007669"/>
    <property type="project" value="TreeGrafter"/>
</dbReference>
<sequence length="262" mass="29085">LVSFEAIVQNGYKKWYLPVATAVCGGSLMFFTLEFLLRRIRVCLESRSRNRNSVTGTNLAAVTNGCCISVLPDRRNCADFPYRLREPVAYGDQGAENSLSCIRLNDQESYKPTTLLNKPTDNEEHRTTSGCCGSQSACCRNRTVDTLTPSEPPITFSTPNLCAKLGSLEPVVWMIVIGDGVHNFMDGLSLGAGFRQSLSLGLSLTLTVCCEELPHELDSPKRPWVAILEEDILVLLVLLAKHYKILLHSEWYKSTETNILPI</sequence>
<keyword evidence="5 6" id="KW-0472">Membrane</keyword>
<comment type="subcellular location">
    <subcellularLocation>
        <location evidence="1">Membrane</location>
        <topology evidence="1">Multi-pass membrane protein</topology>
    </subcellularLocation>
</comment>
<organism evidence="7">
    <name type="scientific">Echinostoma caproni</name>
    <dbReference type="NCBI Taxonomy" id="27848"/>
    <lineage>
        <taxon>Eukaryota</taxon>
        <taxon>Metazoa</taxon>
        <taxon>Spiralia</taxon>
        <taxon>Lophotrochozoa</taxon>
        <taxon>Platyhelminthes</taxon>
        <taxon>Trematoda</taxon>
        <taxon>Digenea</taxon>
        <taxon>Plagiorchiida</taxon>
        <taxon>Echinostomata</taxon>
        <taxon>Echinostomatoidea</taxon>
        <taxon>Echinostomatidae</taxon>
        <taxon>Echinostoma</taxon>
    </lineage>
</organism>
<dbReference type="PANTHER" id="PTHR12191:SF37">
    <property type="entry name" value="ZINC TRANSPORTER FOI"/>
    <property type="match status" value="1"/>
</dbReference>
<name>A0A183AKC4_9TREM</name>
<dbReference type="GO" id="GO:0005385">
    <property type="term" value="F:zinc ion transmembrane transporter activity"/>
    <property type="evidence" value="ECO:0007669"/>
    <property type="project" value="TreeGrafter"/>
</dbReference>
<reference evidence="7" key="1">
    <citation type="submission" date="2016-06" db="UniProtKB">
        <authorList>
            <consortium name="WormBaseParasite"/>
        </authorList>
    </citation>
    <scope>IDENTIFICATION</scope>
</reference>
<dbReference type="InterPro" id="IPR003689">
    <property type="entry name" value="ZIP"/>
</dbReference>
<comment type="similarity">
    <text evidence="2">Belongs to the ZIP transporter (TC 2.A.5) family.</text>
</comment>
<proteinExistence type="inferred from homology"/>
<dbReference type="Pfam" id="PF02535">
    <property type="entry name" value="Zip"/>
    <property type="match status" value="1"/>
</dbReference>
<evidence type="ECO:0000313" key="7">
    <source>
        <dbReference type="WBParaSite" id="ECPE_0000742501-mRNA-1"/>
    </source>
</evidence>
<protein>
    <submittedName>
        <fullName evidence="7">Zinc transporter ZIP10</fullName>
    </submittedName>
</protein>
<dbReference type="WBParaSite" id="ECPE_0000742501-mRNA-1">
    <property type="protein sequence ID" value="ECPE_0000742501-mRNA-1"/>
    <property type="gene ID" value="ECPE_0000742501"/>
</dbReference>
<accession>A0A183AKC4</accession>
<evidence type="ECO:0000256" key="5">
    <source>
        <dbReference type="ARBA" id="ARBA00023136"/>
    </source>
</evidence>
<evidence type="ECO:0000256" key="3">
    <source>
        <dbReference type="ARBA" id="ARBA00022692"/>
    </source>
</evidence>